<gene>
    <name evidence="2" type="ORF">FC756_08570</name>
</gene>
<reference evidence="2 3" key="1">
    <citation type="submission" date="2019-04" db="EMBL/GenBank/DDBJ databases">
        <title>Lysinibacillus genome sequencing.</title>
        <authorList>
            <person name="Dunlap C."/>
        </authorList>
    </citation>
    <scope>NUCLEOTIDE SEQUENCE [LARGE SCALE GENOMIC DNA]</scope>
    <source>
        <strain evidence="2 3">CCTCC AB 2010389</strain>
    </source>
</reference>
<name>A0A4U2Z7B0_9BACI</name>
<dbReference type="RefSeq" id="WP_107893827.1">
    <property type="nucleotide sequence ID" value="NZ_PYWM01000001.1"/>
</dbReference>
<evidence type="ECO:0000313" key="3">
    <source>
        <dbReference type="Proteomes" id="UP000308744"/>
    </source>
</evidence>
<comment type="caution">
    <text evidence="2">The sequence shown here is derived from an EMBL/GenBank/DDBJ whole genome shotgun (WGS) entry which is preliminary data.</text>
</comment>
<dbReference type="EMBL" id="SZPU01000022">
    <property type="protein sequence ID" value="TKI70147.1"/>
    <property type="molecule type" value="Genomic_DNA"/>
</dbReference>
<accession>A0A4U2Z7B0</accession>
<dbReference type="InterPro" id="IPR018739">
    <property type="entry name" value="DUF2281"/>
</dbReference>
<dbReference type="Pfam" id="PF10047">
    <property type="entry name" value="DUF2281"/>
    <property type="match status" value="1"/>
</dbReference>
<evidence type="ECO:0000259" key="1">
    <source>
        <dbReference type="Pfam" id="PF10047"/>
    </source>
</evidence>
<dbReference type="AlphaFoldDB" id="A0A4U2Z7B0"/>
<protein>
    <submittedName>
        <fullName evidence="2">DUF2281 domain-containing protein</fullName>
    </submittedName>
</protein>
<proteinExistence type="predicted"/>
<sequence length="56" mass="6707">MSEDFRLLQLFNQLSESDKKSVFDFTEFLVNRQSNLDQPSTEETIRETLKDFDFNL</sequence>
<dbReference type="Proteomes" id="UP000308744">
    <property type="component" value="Unassembled WGS sequence"/>
</dbReference>
<feature type="domain" description="DUF2281" evidence="1">
    <location>
        <begin position="6"/>
        <end position="46"/>
    </location>
</feature>
<organism evidence="2 3">
    <name type="scientific">Lysinibacillus mangiferihumi</name>
    <dbReference type="NCBI Taxonomy" id="1130819"/>
    <lineage>
        <taxon>Bacteria</taxon>
        <taxon>Bacillati</taxon>
        <taxon>Bacillota</taxon>
        <taxon>Bacilli</taxon>
        <taxon>Bacillales</taxon>
        <taxon>Bacillaceae</taxon>
        <taxon>Lysinibacillus</taxon>
    </lineage>
</organism>
<evidence type="ECO:0000313" key="2">
    <source>
        <dbReference type="EMBL" id="TKI70147.1"/>
    </source>
</evidence>
<keyword evidence="3" id="KW-1185">Reference proteome</keyword>